<accession>A0A1Y0I3Z0</accession>
<dbReference type="Pfam" id="PF13439">
    <property type="entry name" value="Glyco_transf_4"/>
    <property type="match status" value="1"/>
</dbReference>
<dbReference type="RefSeq" id="WP_087460345.1">
    <property type="nucleotide sequence ID" value="NZ_CP021425.1"/>
</dbReference>
<dbReference type="EMBL" id="CP021425">
    <property type="protein sequence ID" value="ARU55218.1"/>
    <property type="molecule type" value="Genomic_DNA"/>
</dbReference>
<dbReference type="Pfam" id="PF13692">
    <property type="entry name" value="Glyco_trans_1_4"/>
    <property type="match status" value="1"/>
</dbReference>
<sequence>MTKKAVVLFLDSRGMGGIETHVRNLAAALCRNNFEVRVLLWRRYGKHPLEAELGGMGITLESCDGRIGKLLQQLKSGEHTPGAKTPVLHSHGYKANLIGRFLRLIRGIHVVSTYHNGDLGSGRLRLYTALDCMSGILSRNIAVSAEIQARIWGTKKHIPNFVTVPERSAWQGMKRSIGFVGRLEPVKRPDRFIQLARQLPNWTFHLFGDGGMRAELSAEAAPNVVFWGQVNAMDAHWQRLDLLVICSDAEGLPLAALESMSVGVPVVARPLGDLPVLIEHGVNGYLADSLADFESVIQQWQRLSLSAKTQISRRAISRVREHYSEQTCVEQISALYA</sequence>
<name>A0A1Y0I3Z0_9GAMM</name>
<keyword evidence="2" id="KW-0808">Transferase</keyword>
<dbReference type="InterPro" id="IPR028098">
    <property type="entry name" value="Glyco_trans_4-like_N"/>
</dbReference>
<feature type="domain" description="Glycosyltransferase subfamily 4-like N-terminal" evidence="1">
    <location>
        <begin position="15"/>
        <end position="152"/>
    </location>
</feature>
<gene>
    <name evidence="2" type="ORF">OLMES_1133</name>
</gene>
<dbReference type="Proteomes" id="UP000196027">
    <property type="component" value="Chromosome"/>
</dbReference>
<evidence type="ECO:0000313" key="3">
    <source>
        <dbReference type="Proteomes" id="UP000196027"/>
    </source>
</evidence>
<dbReference type="OrthoDB" id="9768937at2"/>
<dbReference type="Gene3D" id="3.40.50.2000">
    <property type="entry name" value="Glycogen Phosphorylase B"/>
    <property type="match status" value="2"/>
</dbReference>
<dbReference type="KEGG" id="ome:OLMES_1133"/>
<reference evidence="2 3" key="1">
    <citation type="submission" date="2017-05" db="EMBL/GenBank/DDBJ databases">
        <title>Genomic insights into alkan degradation activity of Oleiphilus messinensis.</title>
        <authorList>
            <person name="Kozyavkin S.A."/>
            <person name="Slesarev A.I."/>
            <person name="Golyshin P.N."/>
            <person name="Korzhenkov A."/>
            <person name="Golyshina O.N."/>
            <person name="Toshchakov S.V."/>
        </authorList>
    </citation>
    <scope>NUCLEOTIDE SEQUENCE [LARGE SCALE GENOMIC DNA]</scope>
    <source>
        <strain evidence="2 3">ME102</strain>
    </source>
</reference>
<evidence type="ECO:0000259" key="1">
    <source>
        <dbReference type="Pfam" id="PF13439"/>
    </source>
</evidence>
<proteinExistence type="predicted"/>
<keyword evidence="3" id="KW-1185">Reference proteome</keyword>
<dbReference type="SUPFAM" id="SSF53756">
    <property type="entry name" value="UDP-Glycosyltransferase/glycogen phosphorylase"/>
    <property type="match status" value="1"/>
</dbReference>
<dbReference type="AlphaFoldDB" id="A0A1Y0I3Z0"/>
<dbReference type="PANTHER" id="PTHR12526">
    <property type="entry name" value="GLYCOSYLTRANSFERASE"/>
    <property type="match status" value="1"/>
</dbReference>
<protein>
    <submittedName>
        <fullName evidence="2">Group 1 glycosyl transferase</fullName>
    </submittedName>
</protein>
<evidence type="ECO:0000313" key="2">
    <source>
        <dbReference type="EMBL" id="ARU55218.1"/>
    </source>
</evidence>
<organism evidence="2 3">
    <name type="scientific">Oleiphilus messinensis</name>
    <dbReference type="NCBI Taxonomy" id="141451"/>
    <lineage>
        <taxon>Bacteria</taxon>
        <taxon>Pseudomonadati</taxon>
        <taxon>Pseudomonadota</taxon>
        <taxon>Gammaproteobacteria</taxon>
        <taxon>Oceanospirillales</taxon>
        <taxon>Oleiphilaceae</taxon>
        <taxon>Oleiphilus</taxon>
    </lineage>
</organism>
<dbReference type="GO" id="GO:0016757">
    <property type="term" value="F:glycosyltransferase activity"/>
    <property type="evidence" value="ECO:0007669"/>
    <property type="project" value="UniProtKB-ARBA"/>
</dbReference>
<dbReference type="CDD" id="cd03801">
    <property type="entry name" value="GT4_PimA-like"/>
    <property type="match status" value="1"/>
</dbReference>